<dbReference type="RefSeq" id="WP_007184515.1">
    <property type="nucleotide sequence ID" value="NZ_AKGD01000001.1"/>
</dbReference>
<comment type="caution">
    <text evidence="2">The sequence shown here is derived from an EMBL/GenBank/DDBJ whole genome shotgun (WGS) entry which is preliminary data.</text>
</comment>
<organism evidence="2 3">
    <name type="scientific">Hydrocarboniphaga effusa AP103</name>
    <dbReference type="NCBI Taxonomy" id="1172194"/>
    <lineage>
        <taxon>Bacteria</taxon>
        <taxon>Pseudomonadati</taxon>
        <taxon>Pseudomonadota</taxon>
        <taxon>Gammaproteobacteria</taxon>
        <taxon>Nevskiales</taxon>
        <taxon>Nevskiaceae</taxon>
        <taxon>Hydrocarboniphaga</taxon>
    </lineage>
</organism>
<evidence type="ECO:0008006" key="4">
    <source>
        <dbReference type="Google" id="ProtNLM"/>
    </source>
</evidence>
<dbReference type="OrthoDB" id="6074736at2"/>
<sequence>MPAFVVRPRSLRWASLSATALIAACADGQSTPRFDPNASAKSQAALFMEVQKKSDIAKLDKLAVTSCNVLYGTETGASASTRPGLGEDRSSRGEVNVSTLYVMQGVDNTQLQALTGSLCESASAKLAAAGYTLIPGSELAAHASYQKMHAAGQATPFTMKQKNGTTYTVFTPAGQSVVDQGFMSTGGAIGNVFKAMGGGGPGVAEAALIDELQTAAVHINILVDFASAKSNDKKGILGNITGQDSAKVDAKVSLAVSGFVSFYPVADLQCFKSLATPCSMPNAPRSPRVIAKLPLESGEPFYSSIADIKSTGSKVGETAYNVFAGLTQLAAAAAGSGSGAGMVHTTRYGVVVDYPAYRTATSQLSDRFMDMALASVH</sequence>
<feature type="signal peptide" evidence="1">
    <location>
        <begin position="1"/>
        <end position="20"/>
    </location>
</feature>
<dbReference type="PROSITE" id="PS51257">
    <property type="entry name" value="PROKAR_LIPOPROTEIN"/>
    <property type="match status" value="1"/>
</dbReference>
<feature type="chain" id="PRO_5003712602" description="Lipoprotein" evidence="1">
    <location>
        <begin position="21"/>
        <end position="377"/>
    </location>
</feature>
<dbReference type="AlphaFoldDB" id="I7ZHP9"/>
<protein>
    <recommendedName>
        <fullName evidence="4">Lipoprotein</fullName>
    </recommendedName>
</protein>
<reference evidence="2 3" key="1">
    <citation type="journal article" date="2012" name="J. Bacteriol.">
        <title>Genome Sequence of n-Alkane-Degrading Hydrocarboniphaga effusa Strain AP103T (ATCC BAA-332T).</title>
        <authorList>
            <person name="Chang H.K."/>
            <person name="Zylstra G.J."/>
            <person name="Chae J.C."/>
        </authorList>
    </citation>
    <scope>NUCLEOTIDE SEQUENCE [LARGE SCALE GENOMIC DNA]</scope>
    <source>
        <strain evidence="2 3">AP103</strain>
    </source>
</reference>
<name>I7ZHP9_9GAMM</name>
<accession>I7ZHP9</accession>
<evidence type="ECO:0000313" key="3">
    <source>
        <dbReference type="Proteomes" id="UP000003704"/>
    </source>
</evidence>
<keyword evidence="3" id="KW-1185">Reference proteome</keyword>
<evidence type="ECO:0000256" key="1">
    <source>
        <dbReference type="SAM" id="SignalP"/>
    </source>
</evidence>
<evidence type="ECO:0000313" key="2">
    <source>
        <dbReference type="EMBL" id="EIT71429.1"/>
    </source>
</evidence>
<proteinExistence type="predicted"/>
<dbReference type="EMBL" id="AKGD01000001">
    <property type="protein sequence ID" value="EIT71429.1"/>
    <property type="molecule type" value="Genomic_DNA"/>
</dbReference>
<gene>
    <name evidence="2" type="ORF">WQQ_15660</name>
</gene>
<dbReference type="Proteomes" id="UP000003704">
    <property type="component" value="Unassembled WGS sequence"/>
</dbReference>
<keyword evidence="1" id="KW-0732">Signal</keyword>